<reference evidence="1 2" key="1">
    <citation type="submission" date="2018-08" db="EMBL/GenBank/DDBJ databases">
        <authorList>
            <person name="Muller C M."/>
        </authorList>
    </citation>
    <scope>NUCLEOTIDE SEQUENCE [LARGE SCALE GENOMIC DNA]</scope>
</reference>
<dbReference type="EMBL" id="LR026991">
    <property type="protein sequence ID" value="VDB90917.1"/>
    <property type="molecule type" value="Genomic_DNA"/>
</dbReference>
<dbReference type="AlphaFoldDB" id="A0A9X9MKH2"/>
<evidence type="ECO:0000313" key="1">
    <source>
        <dbReference type="EMBL" id="VDB90917.1"/>
    </source>
</evidence>
<evidence type="ECO:0000313" key="2">
    <source>
        <dbReference type="Proteomes" id="UP000324639"/>
    </source>
</evidence>
<gene>
    <name evidence="1" type="ORF">BGT96224V316_LOCUS5941</name>
</gene>
<proteinExistence type="predicted"/>
<keyword evidence="2" id="KW-1185">Reference proteome</keyword>
<name>A0A9X9MKH2_BLUGR</name>
<sequence>TCLYGFNLEKFISDDLPELCEENEPRSTKTLQKSTKISDNNVRADLLQVVLEEVYNILESLPTARLMWISLKTYYQPKSEAVVDILFVSESSSISSAPSLVHLSVAEPLS</sequence>
<protein>
    <submittedName>
        <fullName evidence="1">Bgt-50561</fullName>
    </submittedName>
</protein>
<feature type="non-terminal residue" evidence="1">
    <location>
        <position position="1"/>
    </location>
</feature>
<accession>A0A9X9MKH2</accession>
<organism evidence="1 2">
    <name type="scientific">Blumeria graminis f. sp. tritici</name>
    <dbReference type="NCBI Taxonomy" id="62690"/>
    <lineage>
        <taxon>Eukaryota</taxon>
        <taxon>Fungi</taxon>
        <taxon>Dikarya</taxon>
        <taxon>Ascomycota</taxon>
        <taxon>Pezizomycotina</taxon>
        <taxon>Leotiomycetes</taxon>
        <taxon>Erysiphales</taxon>
        <taxon>Erysiphaceae</taxon>
        <taxon>Blumeria</taxon>
    </lineage>
</organism>
<dbReference type="Proteomes" id="UP000324639">
    <property type="component" value="Chromosome Bgt_-08"/>
</dbReference>